<dbReference type="AlphaFoldDB" id="A0A6L2MBQ4"/>
<feature type="region of interest" description="Disordered" evidence="1">
    <location>
        <begin position="145"/>
        <end position="187"/>
    </location>
</feature>
<evidence type="ECO:0000313" key="3">
    <source>
        <dbReference type="EMBL" id="GEU71403.1"/>
    </source>
</evidence>
<comment type="caution">
    <text evidence="3">The sequence shown here is derived from an EMBL/GenBank/DDBJ whole genome shotgun (WGS) entry which is preliminary data.</text>
</comment>
<keyword evidence="2" id="KW-1133">Transmembrane helix</keyword>
<keyword evidence="2" id="KW-0472">Membrane</keyword>
<organism evidence="3">
    <name type="scientific">Tanacetum cinerariifolium</name>
    <name type="common">Dalmatian daisy</name>
    <name type="synonym">Chrysanthemum cinerariifolium</name>
    <dbReference type="NCBI Taxonomy" id="118510"/>
    <lineage>
        <taxon>Eukaryota</taxon>
        <taxon>Viridiplantae</taxon>
        <taxon>Streptophyta</taxon>
        <taxon>Embryophyta</taxon>
        <taxon>Tracheophyta</taxon>
        <taxon>Spermatophyta</taxon>
        <taxon>Magnoliopsida</taxon>
        <taxon>eudicotyledons</taxon>
        <taxon>Gunneridae</taxon>
        <taxon>Pentapetalae</taxon>
        <taxon>asterids</taxon>
        <taxon>campanulids</taxon>
        <taxon>Asterales</taxon>
        <taxon>Asteraceae</taxon>
        <taxon>Asteroideae</taxon>
        <taxon>Anthemideae</taxon>
        <taxon>Anthemidinae</taxon>
        <taxon>Tanacetum</taxon>
    </lineage>
</organism>
<feature type="transmembrane region" description="Helical" evidence="2">
    <location>
        <begin position="485"/>
        <end position="505"/>
    </location>
</feature>
<dbReference type="PANTHER" id="PTHR36004">
    <property type="entry name" value="AT-RICH INTERACTIVE DOMAIN PROTEIN"/>
    <property type="match status" value="1"/>
</dbReference>
<dbReference type="EMBL" id="BKCJ010006299">
    <property type="protein sequence ID" value="GEU71403.1"/>
    <property type="molecule type" value="Genomic_DNA"/>
</dbReference>
<evidence type="ECO:0000256" key="2">
    <source>
        <dbReference type="SAM" id="Phobius"/>
    </source>
</evidence>
<name>A0A6L2MBQ4_TANCI</name>
<accession>A0A6L2MBQ4</accession>
<feature type="region of interest" description="Disordered" evidence="1">
    <location>
        <begin position="1"/>
        <end position="21"/>
    </location>
</feature>
<keyword evidence="2" id="KW-0812">Transmembrane</keyword>
<sequence>METKDTLSSCSNSEAQQMQQIQDKSKRSFMVSFRQLHSHLKRLSQNELNGTRIESGFKHAFATLFGQDVETFIGTMFLNVEQLEKKLDKEDSQEIRSMTAFNVLETQFHMFITSRIYLDDEYSNDERGQHKREYDNWVNERQMQTTKEKVDTSKALDASLVDTESSGTESKEHDTSSRSGNDAHADDADIRSIYDEEPMAEGFKEFSTDEQVMTSDHNSSELEIHDYGNEQSSSKMVPKVVPSAYKTATSRQKLELLFHNHITMLRSTWISAGKEVDIGLGGGCDKALRLADMLVYSWDGGLNVCVDLTGSSPLTQTGMADFVPGRAVIDAAQRKRGKYMAKYAAIEYGFLLFFFSSLGELDADAVTLLKRIQKFSMAQDIGARVAVHIFNMISFSIAKGNVEFHIYEILKNFISFHLSAKDIRNKRTSTGGSSTSFKEDEPPLNDAGSTVEETYEGYVLPDLPGLEKDFWEGPEWDGFGFVVEYLWAFGIVFALVSSGIAVATYNEGATDFKETPAYKESIQSRDLLEEPEASSPDVFESNPTEEAPSLE</sequence>
<protein>
    <submittedName>
        <fullName evidence="3">Uncharacterized protein</fullName>
    </submittedName>
</protein>
<proteinExistence type="predicted"/>
<reference evidence="3" key="1">
    <citation type="journal article" date="2019" name="Sci. Rep.">
        <title>Draft genome of Tanacetum cinerariifolium, the natural source of mosquito coil.</title>
        <authorList>
            <person name="Yamashiro T."/>
            <person name="Shiraishi A."/>
            <person name="Satake H."/>
            <person name="Nakayama K."/>
        </authorList>
    </citation>
    <scope>NUCLEOTIDE SEQUENCE</scope>
</reference>
<evidence type="ECO:0000256" key="1">
    <source>
        <dbReference type="SAM" id="MobiDB-lite"/>
    </source>
</evidence>
<dbReference type="PANTHER" id="PTHR36004:SF1">
    <property type="entry name" value="AT-RICH INTERACTIVE DOMAIN PROTEIN"/>
    <property type="match status" value="1"/>
</dbReference>
<feature type="region of interest" description="Disordered" evidence="1">
    <location>
        <begin position="427"/>
        <end position="448"/>
    </location>
</feature>
<gene>
    <name evidence="3" type="ORF">Tci_043381</name>
</gene>
<feature type="compositionally biased region" description="Basic and acidic residues" evidence="1">
    <location>
        <begin position="169"/>
        <end position="187"/>
    </location>
</feature>
<feature type="region of interest" description="Disordered" evidence="1">
    <location>
        <begin position="520"/>
        <end position="551"/>
    </location>
</feature>